<gene>
    <name evidence="6" type="ORF">SAMN04488056_102151</name>
</gene>
<feature type="signal peptide" evidence="4">
    <location>
        <begin position="1"/>
        <end position="28"/>
    </location>
</feature>
<dbReference type="InterPro" id="IPR013974">
    <property type="entry name" value="SAF"/>
</dbReference>
<evidence type="ECO:0000256" key="4">
    <source>
        <dbReference type="RuleBase" id="RU362063"/>
    </source>
</evidence>
<evidence type="ECO:0000256" key="2">
    <source>
        <dbReference type="ARBA" id="ARBA00022729"/>
    </source>
</evidence>
<keyword evidence="6" id="KW-0969">Cilium</keyword>
<dbReference type="Proteomes" id="UP000199236">
    <property type="component" value="Unassembled WGS sequence"/>
</dbReference>
<dbReference type="Pfam" id="PF13144">
    <property type="entry name" value="ChapFlgA"/>
    <property type="match status" value="1"/>
</dbReference>
<dbReference type="RefSeq" id="WP_210186653.1">
    <property type="nucleotide sequence ID" value="NZ_FOVR01000002.1"/>
</dbReference>
<reference evidence="6 7" key="1">
    <citation type="submission" date="2016-10" db="EMBL/GenBank/DDBJ databases">
        <authorList>
            <person name="de Groot N.N."/>
        </authorList>
    </citation>
    <scope>NUCLEOTIDE SEQUENCE [LARGE SCALE GENOMIC DNA]</scope>
    <source>
        <strain evidence="6 7">CGMCC 1.9157</strain>
    </source>
</reference>
<comment type="function">
    <text evidence="4">Involved in the assembly process of the P-ring formation. It may associate with FlgF on the rod constituting a structure essential for the P-ring assembly or may act as a modulator protein for the P-ring assembly.</text>
</comment>
<dbReference type="NCBIfam" id="TIGR03170">
    <property type="entry name" value="flgA_cterm"/>
    <property type="match status" value="1"/>
</dbReference>
<evidence type="ECO:0000313" key="7">
    <source>
        <dbReference type="Proteomes" id="UP000199236"/>
    </source>
</evidence>
<feature type="domain" description="SAF" evidence="5">
    <location>
        <begin position="33"/>
        <end position="96"/>
    </location>
</feature>
<evidence type="ECO:0000259" key="5">
    <source>
        <dbReference type="SMART" id="SM00858"/>
    </source>
</evidence>
<sequence>MAEQQLRLLSVLGATVILICLWAQQALAATPAVTLPVPRATIAQGQVITLSALEKRRFRANRIDRFSVVPNINDLLGKEAVRQLPVGEPIPKSALRRREAVKRGEPAQLVFQDRGLEIVAHVEPLEDGIVGEIIRVRNVDTGLIIVGRVEENGTISIGP</sequence>
<dbReference type="GO" id="GO:0042597">
    <property type="term" value="C:periplasmic space"/>
    <property type="evidence" value="ECO:0007669"/>
    <property type="project" value="UniProtKB-SubCell"/>
</dbReference>
<protein>
    <recommendedName>
        <fullName evidence="4">Flagella basal body P-ring formation protein FlgA</fullName>
    </recommendedName>
</protein>
<accession>A0A1I5C8C8</accession>
<dbReference type="EMBL" id="FOVR01000002">
    <property type="protein sequence ID" value="SFN83285.1"/>
    <property type="molecule type" value="Genomic_DNA"/>
</dbReference>
<dbReference type="GO" id="GO:0044780">
    <property type="term" value="P:bacterial-type flagellum assembly"/>
    <property type="evidence" value="ECO:0007669"/>
    <property type="project" value="InterPro"/>
</dbReference>
<keyword evidence="6" id="KW-0282">Flagellum</keyword>
<dbReference type="SMART" id="SM00858">
    <property type="entry name" value="SAF"/>
    <property type="match status" value="1"/>
</dbReference>
<evidence type="ECO:0000256" key="1">
    <source>
        <dbReference type="ARBA" id="ARBA00004418"/>
    </source>
</evidence>
<organism evidence="6 7">
    <name type="scientific">Cohaesibacter marisflavi</name>
    <dbReference type="NCBI Taxonomy" id="655353"/>
    <lineage>
        <taxon>Bacteria</taxon>
        <taxon>Pseudomonadati</taxon>
        <taxon>Pseudomonadota</taxon>
        <taxon>Alphaproteobacteria</taxon>
        <taxon>Hyphomicrobiales</taxon>
        <taxon>Cohaesibacteraceae</taxon>
    </lineage>
</organism>
<proteinExistence type="inferred from homology"/>
<comment type="similarity">
    <text evidence="4">Belongs to the FlgA family.</text>
</comment>
<dbReference type="InterPro" id="IPR039246">
    <property type="entry name" value="Flagellar_FlgA"/>
</dbReference>
<keyword evidence="4" id="KW-1005">Bacterial flagellum biogenesis</keyword>
<dbReference type="InterPro" id="IPR017585">
    <property type="entry name" value="SAF_FlgA"/>
</dbReference>
<comment type="subcellular location">
    <subcellularLocation>
        <location evidence="1 4">Periplasm</location>
    </subcellularLocation>
</comment>
<dbReference type="PANTHER" id="PTHR36307">
    <property type="entry name" value="FLAGELLA BASAL BODY P-RING FORMATION PROTEIN FLGA"/>
    <property type="match status" value="1"/>
</dbReference>
<keyword evidence="6" id="KW-0966">Cell projection</keyword>
<feature type="chain" id="PRO_5011330667" description="Flagella basal body P-ring formation protein FlgA" evidence="4">
    <location>
        <begin position="29"/>
        <end position="159"/>
    </location>
</feature>
<name>A0A1I5C8C8_9HYPH</name>
<dbReference type="Gene3D" id="2.30.30.760">
    <property type="match status" value="1"/>
</dbReference>
<evidence type="ECO:0000313" key="6">
    <source>
        <dbReference type="EMBL" id="SFN83285.1"/>
    </source>
</evidence>
<dbReference type="STRING" id="655353.SAMN04488056_102151"/>
<dbReference type="CDD" id="cd11614">
    <property type="entry name" value="SAF_CpaB_FlgA_like"/>
    <property type="match status" value="1"/>
</dbReference>
<dbReference type="AlphaFoldDB" id="A0A1I5C8C8"/>
<keyword evidence="3 4" id="KW-0574">Periplasm</keyword>
<keyword evidence="7" id="KW-1185">Reference proteome</keyword>
<evidence type="ECO:0000256" key="3">
    <source>
        <dbReference type="ARBA" id="ARBA00022764"/>
    </source>
</evidence>
<keyword evidence="2 4" id="KW-0732">Signal</keyword>
<dbReference type="PANTHER" id="PTHR36307:SF1">
    <property type="entry name" value="FLAGELLA BASAL BODY P-RING FORMATION PROTEIN FLGA"/>
    <property type="match status" value="1"/>
</dbReference>